<keyword evidence="1" id="KW-0812">Transmembrane</keyword>
<dbReference type="Pfam" id="PF05145">
    <property type="entry name" value="AbrB"/>
    <property type="match status" value="1"/>
</dbReference>
<protein>
    <recommendedName>
        <fullName evidence="4">Ammonia monooxygenase</fullName>
    </recommendedName>
</protein>
<feature type="transmembrane region" description="Helical" evidence="1">
    <location>
        <begin position="194"/>
        <end position="213"/>
    </location>
</feature>
<evidence type="ECO:0000256" key="1">
    <source>
        <dbReference type="SAM" id="Phobius"/>
    </source>
</evidence>
<feature type="transmembrane region" description="Helical" evidence="1">
    <location>
        <begin position="247"/>
        <end position="263"/>
    </location>
</feature>
<name>A8ER15_ALIB4</name>
<gene>
    <name evidence="2" type="ordered locus">Abu_0104</name>
</gene>
<evidence type="ECO:0000313" key="3">
    <source>
        <dbReference type="Proteomes" id="UP000001136"/>
    </source>
</evidence>
<evidence type="ECO:0000313" key="2">
    <source>
        <dbReference type="EMBL" id="ABV66389.1"/>
    </source>
</evidence>
<dbReference type="PIRSF" id="PIRSF038991">
    <property type="entry name" value="Protein_AbrB"/>
    <property type="match status" value="1"/>
</dbReference>
<feature type="transmembrane region" description="Helical" evidence="1">
    <location>
        <begin position="16"/>
        <end position="37"/>
    </location>
</feature>
<dbReference type="GO" id="GO:0010468">
    <property type="term" value="P:regulation of gene expression"/>
    <property type="evidence" value="ECO:0007669"/>
    <property type="project" value="InterPro"/>
</dbReference>
<keyword evidence="1" id="KW-0472">Membrane</keyword>
<dbReference type="PANTHER" id="PTHR38457:SF1">
    <property type="entry name" value="REGULATOR ABRB-RELATED"/>
    <property type="match status" value="1"/>
</dbReference>
<dbReference type="PANTHER" id="PTHR38457">
    <property type="entry name" value="REGULATOR ABRB-RELATED"/>
    <property type="match status" value="1"/>
</dbReference>
<dbReference type="eggNOG" id="COG3180">
    <property type="taxonomic scope" value="Bacteria"/>
</dbReference>
<sequence>MIKKIKLNKKMQELPILIKMLLALLIAVSGSILFIFLHFPLPWLLGAIFATTIAIRFPTVPISSPKPFSAPARILIGLTIGSAFTPHILQYIPHYIISLLLVIPFTLLVIFFGTYYYHKILKYDLKTSYLGSMPGGVIEMVIIGQDLKADTSKITLMQSSRLFFVIVSLPFIIQYIFQIDIRGNQILTTPIKDINLFEFSYIYILGIAGAIIAKRLRLAAAYLIGPMIVSIILYSTGFVHTHIPDELLKFIQVIFGTIIGFTFKNVSLKTISKTFLATLGHFAILIILCAIFIFIIYKSLDFKALDILLAFGPGGQTEINLVAILIGANLPYITLHHIVRLFIVMNIAPIIAKRLDRNNSI</sequence>
<dbReference type="NCBIfam" id="TIGR03082">
    <property type="entry name" value="Gneg_AbrB_dup"/>
    <property type="match status" value="2"/>
</dbReference>
<dbReference type="InterPro" id="IPR007820">
    <property type="entry name" value="AbrB_fam"/>
</dbReference>
<feature type="transmembrane region" description="Helical" evidence="1">
    <location>
        <begin position="220"/>
        <end position="241"/>
    </location>
</feature>
<accession>A8ER15</accession>
<organism evidence="2 3">
    <name type="scientific">Aliarcobacter butzleri (strain RM4018)</name>
    <name type="common">Arcobacter butzleri</name>
    <dbReference type="NCBI Taxonomy" id="367737"/>
    <lineage>
        <taxon>Bacteria</taxon>
        <taxon>Pseudomonadati</taxon>
        <taxon>Campylobacterota</taxon>
        <taxon>Epsilonproteobacteria</taxon>
        <taxon>Campylobacterales</taxon>
        <taxon>Arcobacteraceae</taxon>
        <taxon>Aliarcobacter</taxon>
    </lineage>
</organism>
<evidence type="ECO:0008006" key="4">
    <source>
        <dbReference type="Google" id="ProtNLM"/>
    </source>
</evidence>
<feature type="transmembrane region" description="Helical" evidence="1">
    <location>
        <begin position="330"/>
        <end position="352"/>
    </location>
</feature>
<dbReference type="RefSeq" id="WP_012012005.1">
    <property type="nucleotide sequence ID" value="NC_009850.1"/>
</dbReference>
<reference evidence="2 3" key="1">
    <citation type="journal article" date="2007" name="PLoS ONE">
        <title>The complete genome sequence and analysis of the Epsilonproteobacterium Arcobacter butzleri.</title>
        <authorList>
            <person name="Miller W.G."/>
            <person name="Parker C.T."/>
            <person name="Rubenfield M."/>
            <person name="Mendz G.L."/>
            <person name="Woesten M.M.S.M."/>
            <person name="Ussery D.W."/>
            <person name="Stolz J.F."/>
            <person name="Binnewies T.T."/>
            <person name="Hallin P.F."/>
            <person name="Wang G."/>
            <person name="Malek J.A."/>
            <person name="Rogosin A."/>
            <person name="Stanker L.H."/>
            <person name="Mandrell R.E."/>
        </authorList>
    </citation>
    <scope>NUCLEOTIDE SEQUENCE [LARGE SCALE GENOMIC DNA]</scope>
    <source>
        <strain evidence="2 3">RM4018</strain>
    </source>
</reference>
<feature type="transmembrane region" description="Helical" evidence="1">
    <location>
        <begin position="162"/>
        <end position="179"/>
    </location>
</feature>
<dbReference type="GO" id="GO:0016020">
    <property type="term" value="C:membrane"/>
    <property type="evidence" value="ECO:0007669"/>
    <property type="project" value="InterPro"/>
</dbReference>
<dbReference type="KEGG" id="abu:Abu_0104"/>
<dbReference type="HOGENOM" id="CLU_050210_2_1_7"/>
<keyword evidence="1" id="KW-1133">Transmembrane helix</keyword>
<feature type="transmembrane region" description="Helical" evidence="1">
    <location>
        <begin position="95"/>
        <end position="117"/>
    </location>
</feature>
<dbReference type="STRING" id="367737.Abu_0104"/>
<dbReference type="Proteomes" id="UP000001136">
    <property type="component" value="Chromosome"/>
</dbReference>
<dbReference type="AlphaFoldDB" id="A8ER15"/>
<keyword evidence="3" id="KW-1185">Reference proteome</keyword>
<dbReference type="InterPro" id="IPR017516">
    <property type="entry name" value="AbrB_dup"/>
</dbReference>
<proteinExistence type="predicted"/>
<dbReference type="EMBL" id="CP000361">
    <property type="protein sequence ID" value="ABV66389.1"/>
    <property type="molecule type" value="Genomic_DNA"/>
</dbReference>
<feature type="transmembrane region" description="Helical" evidence="1">
    <location>
        <begin position="275"/>
        <end position="297"/>
    </location>
</feature>
<dbReference type="GeneID" id="24303547"/>